<dbReference type="InterPro" id="IPR026392">
    <property type="entry name" value="Exo/Archaeosortase_dom"/>
</dbReference>
<sequence>MQGERNRSATESGPYPTPTTPYTVQLLSSGWIGSETKTGCLRALQTQSRGKVALVAAFGLSWLKKCGGKRPKRLRGLATTARCCIVGAGRRCATDGGLKVGCGTELSRYVEERDHTRMTTKVSAPPGPRKLALPLGPLERIAATVRARYPGLRADAAAQVRQNRHWIPLLLAYLLAWAVPVAWCWRLWGDPNNPLSFQPLVPLGVGLLIWARRADVRRATRRLDLVSTAESALRKPGDLRLVTAGCLLLLFAFLTQVSGIAVLGLLLIGAGVALAVFGRFLLKVLAVPLLFSLVMVPLPDSLVGMMTQTLQLGSTQVAGLALQKLRIPCEAVGTFLKMPNYTLEVAVPCSGMSILFPVLALTLWLLLWRRARLMYGACLLCAAGVIALVMNVLRIVLMGVIGARNPELAQTLHDANSWIFTALAFYLTFLLARVTGIDRQKVTVRRA</sequence>
<feature type="transmembrane region" description="Helical" evidence="9">
    <location>
        <begin position="345"/>
        <end position="366"/>
    </location>
</feature>
<evidence type="ECO:0000256" key="1">
    <source>
        <dbReference type="ARBA" id="ARBA00004651"/>
    </source>
</evidence>
<keyword evidence="5" id="KW-0378">Hydrolase</keyword>
<evidence type="ECO:0000256" key="2">
    <source>
        <dbReference type="ARBA" id="ARBA00022475"/>
    </source>
</evidence>
<name>A0A6J4IST3_9BACT</name>
<evidence type="ECO:0000256" key="7">
    <source>
        <dbReference type="ARBA" id="ARBA00023136"/>
    </source>
</evidence>
<proteinExistence type="predicted"/>
<dbReference type="EMBL" id="CADCTO010000309">
    <property type="protein sequence ID" value="CAA9259858.1"/>
    <property type="molecule type" value="Genomic_DNA"/>
</dbReference>
<evidence type="ECO:0000313" key="10">
    <source>
        <dbReference type="EMBL" id="CAA9259858.1"/>
    </source>
</evidence>
<protein>
    <recommendedName>
        <fullName evidence="11">Exosortase/archaeosortase family protein</fullName>
    </recommendedName>
</protein>
<feature type="transmembrane region" description="Helical" evidence="9">
    <location>
        <begin position="417"/>
        <end position="436"/>
    </location>
</feature>
<gene>
    <name evidence="10" type="ORF">AVDCRST_MAG63-2369</name>
</gene>
<dbReference type="Pfam" id="PF09721">
    <property type="entry name" value="Exosortase_EpsH"/>
    <property type="match status" value="1"/>
</dbReference>
<evidence type="ECO:0000256" key="6">
    <source>
        <dbReference type="ARBA" id="ARBA00022989"/>
    </source>
</evidence>
<evidence type="ECO:0000256" key="5">
    <source>
        <dbReference type="ARBA" id="ARBA00022801"/>
    </source>
</evidence>
<keyword evidence="7 9" id="KW-0472">Membrane</keyword>
<dbReference type="InterPro" id="IPR019127">
    <property type="entry name" value="Exosortase"/>
</dbReference>
<comment type="subcellular location">
    <subcellularLocation>
        <location evidence="1">Cell membrane</location>
        <topology evidence="1">Multi-pass membrane protein</topology>
    </subcellularLocation>
</comment>
<keyword evidence="3" id="KW-0645">Protease</keyword>
<accession>A0A6J4IST3</accession>
<organism evidence="10">
    <name type="scientific">uncultured Armatimonadetes bacterium</name>
    <dbReference type="NCBI Taxonomy" id="157466"/>
    <lineage>
        <taxon>Bacteria</taxon>
        <taxon>Bacillati</taxon>
        <taxon>Armatimonadota</taxon>
        <taxon>environmental samples</taxon>
    </lineage>
</organism>
<keyword evidence="4 9" id="KW-0812">Transmembrane</keyword>
<dbReference type="NCBIfam" id="TIGR04178">
    <property type="entry name" value="exo_archaeo"/>
    <property type="match status" value="1"/>
</dbReference>
<evidence type="ECO:0000256" key="4">
    <source>
        <dbReference type="ARBA" id="ARBA00022692"/>
    </source>
</evidence>
<feature type="transmembrane region" description="Helical" evidence="9">
    <location>
        <begin position="373"/>
        <end position="397"/>
    </location>
</feature>
<dbReference type="GO" id="GO:0005886">
    <property type="term" value="C:plasma membrane"/>
    <property type="evidence" value="ECO:0007669"/>
    <property type="project" value="UniProtKB-SubCell"/>
</dbReference>
<dbReference type="AlphaFoldDB" id="A0A6J4IST3"/>
<evidence type="ECO:0000256" key="8">
    <source>
        <dbReference type="SAM" id="MobiDB-lite"/>
    </source>
</evidence>
<feature type="transmembrane region" description="Helical" evidence="9">
    <location>
        <begin position="169"/>
        <end position="188"/>
    </location>
</feature>
<feature type="transmembrane region" description="Helical" evidence="9">
    <location>
        <begin position="280"/>
        <end position="298"/>
    </location>
</feature>
<evidence type="ECO:0000256" key="9">
    <source>
        <dbReference type="SAM" id="Phobius"/>
    </source>
</evidence>
<dbReference type="GO" id="GO:0006508">
    <property type="term" value="P:proteolysis"/>
    <property type="evidence" value="ECO:0007669"/>
    <property type="project" value="UniProtKB-KW"/>
</dbReference>
<feature type="region of interest" description="Disordered" evidence="8">
    <location>
        <begin position="1"/>
        <end position="20"/>
    </location>
</feature>
<keyword evidence="6 9" id="KW-1133">Transmembrane helix</keyword>
<evidence type="ECO:0000256" key="3">
    <source>
        <dbReference type="ARBA" id="ARBA00022670"/>
    </source>
</evidence>
<evidence type="ECO:0008006" key="11">
    <source>
        <dbReference type="Google" id="ProtNLM"/>
    </source>
</evidence>
<keyword evidence="2" id="KW-1003">Cell membrane</keyword>
<feature type="transmembrane region" description="Helical" evidence="9">
    <location>
        <begin position="241"/>
        <end position="268"/>
    </location>
</feature>
<reference evidence="10" key="1">
    <citation type="submission" date="2020-02" db="EMBL/GenBank/DDBJ databases">
        <authorList>
            <person name="Meier V. D."/>
        </authorList>
    </citation>
    <scope>NUCLEOTIDE SEQUENCE</scope>
    <source>
        <strain evidence="10">AVDCRST_MAG63</strain>
    </source>
</reference>
<dbReference type="GO" id="GO:0008233">
    <property type="term" value="F:peptidase activity"/>
    <property type="evidence" value="ECO:0007669"/>
    <property type="project" value="UniProtKB-KW"/>
</dbReference>